<dbReference type="AlphaFoldDB" id="A0A0A9EAB5"/>
<sequence>MLYHSLIPSLLRKKIQFICAVSFDLSTLILHSSQDNLLY</sequence>
<dbReference type="EMBL" id="GBRH01201917">
    <property type="protein sequence ID" value="JAD95978.1"/>
    <property type="molecule type" value="Transcribed_RNA"/>
</dbReference>
<protein>
    <submittedName>
        <fullName evidence="1">Uncharacterized protein</fullName>
    </submittedName>
</protein>
<reference evidence="1" key="1">
    <citation type="submission" date="2014-09" db="EMBL/GenBank/DDBJ databases">
        <authorList>
            <person name="Magalhaes I.L.F."/>
            <person name="Oliveira U."/>
            <person name="Santos F.R."/>
            <person name="Vidigal T.H.D.A."/>
            <person name="Brescovit A.D."/>
            <person name="Santos A.J."/>
        </authorList>
    </citation>
    <scope>NUCLEOTIDE SEQUENCE</scope>
    <source>
        <tissue evidence="1">Shoot tissue taken approximately 20 cm above the soil surface</tissue>
    </source>
</reference>
<name>A0A0A9EAB5_ARUDO</name>
<organism evidence="1">
    <name type="scientific">Arundo donax</name>
    <name type="common">Giant reed</name>
    <name type="synonym">Donax arundinaceus</name>
    <dbReference type="NCBI Taxonomy" id="35708"/>
    <lineage>
        <taxon>Eukaryota</taxon>
        <taxon>Viridiplantae</taxon>
        <taxon>Streptophyta</taxon>
        <taxon>Embryophyta</taxon>
        <taxon>Tracheophyta</taxon>
        <taxon>Spermatophyta</taxon>
        <taxon>Magnoliopsida</taxon>
        <taxon>Liliopsida</taxon>
        <taxon>Poales</taxon>
        <taxon>Poaceae</taxon>
        <taxon>PACMAD clade</taxon>
        <taxon>Arundinoideae</taxon>
        <taxon>Arundineae</taxon>
        <taxon>Arundo</taxon>
    </lineage>
</organism>
<reference evidence="1" key="2">
    <citation type="journal article" date="2015" name="Data Brief">
        <title>Shoot transcriptome of the giant reed, Arundo donax.</title>
        <authorList>
            <person name="Barrero R.A."/>
            <person name="Guerrero F.D."/>
            <person name="Moolhuijzen P."/>
            <person name="Goolsby J.A."/>
            <person name="Tidwell J."/>
            <person name="Bellgard S.E."/>
            <person name="Bellgard M.I."/>
        </authorList>
    </citation>
    <scope>NUCLEOTIDE SEQUENCE</scope>
    <source>
        <tissue evidence="1">Shoot tissue taken approximately 20 cm above the soil surface</tissue>
    </source>
</reference>
<proteinExistence type="predicted"/>
<accession>A0A0A9EAB5</accession>
<evidence type="ECO:0000313" key="1">
    <source>
        <dbReference type="EMBL" id="JAD95978.1"/>
    </source>
</evidence>